<feature type="compositionally biased region" description="Low complexity" evidence="1">
    <location>
        <begin position="1"/>
        <end position="15"/>
    </location>
</feature>
<dbReference type="Proteomes" id="UP000545493">
    <property type="component" value="Unassembled WGS sequence"/>
</dbReference>
<evidence type="ECO:0000256" key="1">
    <source>
        <dbReference type="SAM" id="MobiDB-lite"/>
    </source>
</evidence>
<dbReference type="EMBL" id="JAAOYM010000001">
    <property type="protein sequence ID" value="NIJ11661.1"/>
    <property type="molecule type" value="Genomic_DNA"/>
</dbReference>
<comment type="caution">
    <text evidence="3">The sequence shown here is derived from an EMBL/GenBank/DDBJ whole genome shotgun (WGS) entry which is preliminary data.</text>
</comment>
<gene>
    <name evidence="3" type="ORF">FHU38_002005</name>
</gene>
<proteinExistence type="predicted"/>
<feature type="compositionally biased region" description="Basic and acidic residues" evidence="1">
    <location>
        <begin position="18"/>
        <end position="38"/>
    </location>
</feature>
<dbReference type="AlphaFoldDB" id="A0A7X5UP77"/>
<evidence type="ECO:0000313" key="3">
    <source>
        <dbReference type="EMBL" id="NIJ11661.1"/>
    </source>
</evidence>
<keyword evidence="2" id="KW-1133">Transmembrane helix</keyword>
<feature type="region of interest" description="Disordered" evidence="1">
    <location>
        <begin position="1"/>
        <end position="38"/>
    </location>
</feature>
<feature type="transmembrane region" description="Helical" evidence="2">
    <location>
        <begin position="80"/>
        <end position="102"/>
    </location>
</feature>
<sequence length="111" mass="11549">MSPAGVAGSAAGYSVDMQARHDRPRTREEYERGLPDYHDPTGGFGGAAPAYSALTLRIVLASLAVVLGIAGAVLFAWFGIIWGAVVLGVLAAGSAVDLGWVVRRKRRGEPG</sequence>
<dbReference type="InterPro" id="IPR045924">
    <property type="entry name" value="DUF6343"/>
</dbReference>
<feature type="transmembrane region" description="Helical" evidence="2">
    <location>
        <begin position="54"/>
        <end position="74"/>
    </location>
</feature>
<dbReference type="Pfam" id="PF19870">
    <property type="entry name" value="DUF6343"/>
    <property type="match status" value="1"/>
</dbReference>
<accession>A0A7X5UP77</accession>
<keyword evidence="2" id="KW-0812">Transmembrane</keyword>
<keyword evidence="2" id="KW-0472">Membrane</keyword>
<organism evidence="3 4">
    <name type="scientific">Saccharomonospora amisosensis</name>
    <dbReference type="NCBI Taxonomy" id="1128677"/>
    <lineage>
        <taxon>Bacteria</taxon>
        <taxon>Bacillati</taxon>
        <taxon>Actinomycetota</taxon>
        <taxon>Actinomycetes</taxon>
        <taxon>Pseudonocardiales</taxon>
        <taxon>Pseudonocardiaceae</taxon>
        <taxon>Saccharomonospora</taxon>
    </lineage>
</organism>
<reference evidence="3 4" key="1">
    <citation type="submission" date="2020-03" db="EMBL/GenBank/DDBJ databases">
        <title>Sequencing the genomes of 1000 actinobacteria strains.</title>
        <authorList>
            <person name="Klenk H.-P."/>
        </authorList>
    </citation>
    <scope>NUCLEOTIDE SEQUENCE [LARGE SCALE GENOMIC DNA]</scope>
    <source>
        <strain evidence="3 4">DSM 45685</strain>
    </source>
</reference>
<keyword evidence="4" id="KW-1185">Reference proteome</keyword>
<evidence type="ECO:0000256" key="2">
    <source>
        <dbReference type="SAM" id="Phobius"/>
    </source>
</evidence>
<evidence type="ECO:0000313" key="4">
    <source>
        <dbReference type="Proteomes" id="UP000545493"/>
    </source>
</evidence>
<protein>
    <submittedName>
        <fullName evidence="3">Uncharacterized protein</fullName>
    </submittedName>
</protein>
<name>A0A7X5UP77_9PSEU</name>